<dbReference type="AlphaFoldDB" id="A0A5C6V7Z8"/>
<dbReference type="RefSeq" id="WP_147014151.1">
    <property type="nucleotide sequence ID" value="NZ_VORB01000004.1"/>
</dbReference>
<dbReference type="Gene3D" id="1.10.10.10">
    <property type="entry name" value="Winged helix-like DNA-binding domain superfamily/Winged helix DNA-binding domain"/>
    <property type="match status" value="1"/>
</dbReference>
<organism evidence="1 2">
    <name type="scientific">Luteibaculum oceani</name>
    <dbReference type="NCBI Taxonomy" id="1294296"/>
    <lineage>
        <taxon>Bacteria</taxon>
        <taxon>Pseudomonadati</taxon>
        <taxon>Bacteroidota</taxon>
        <taxon>Flavobacteriia</taxon>
        <taxon>Flavobacteriales</taxon>
        <taxon>Luteibaculaceae</taxon>
        <taxon>Luteibaculum</taxon>
    </lineage>
</organism>
<evidence type="ECO:0000313" key="2">
    <source>
        <dbReference type="Proteomes" id="UP000321168"/>
    </source>
</evidence>
<proteinExistence type="predicted"/>
<evidence type="ECO:0000313" key="1">
    <source>
        <dbReference type="EMBL" id="TXC81422.1"/>
    </source>
</evidence>
<dbReference type="EMBL" id="VORB01000004">
    <property type="protein sequence ID" value="TXC81422.1"/>
    <property type="molecule type" value="Genomic_DNA"/>
</dbReference>
<dbReference type="OrthoDB" id="9793352at2"/>
<dbReference type="InterPro" id="IPR036390">
    <property type="entry name" value="WH_DNA-bd_sf"/>
</dbReference>
<name>A0A5C6V7Z8_9FLAO</name>
<sequence>MIEALITSKTRLKILLKFFLNPGNKAYLRSLENEFEESTNGIRKELNRLEEAKMLSSELDGNKKFYTVNTQHPLYNEINQLVRKHVGLDVLVEKVTSKLGGLESVFLLGKLADGIDCDEVEIAVIGDVIETELTKLIKTAQHLLNKTISYTVYASIYDAQPILKSEANLLLWHKE</sequence>
<gene>
    <name evidence="1" type="ORF">FRX97_05295</name>
</gene>
<protein>
    <submittedName>
        <fullName evidence="1">ArsR family transcriptional regulator</fullName>
    </submittedName>
</protein>
<accession>A0A5C6V7Z8</accession>
<dbReference type="SUPFAM" id="SSF46785">
    <property type="entry name" value="Winged helix' DNA-binding domain"/>
    <property type="match status" value="1"/>
</dbReference>
<reference evidence="1 2" key="1">
    <citation type="submission" date="2019-08" db="EMBL/GenBank/DDBJ databases">
        <title>Genome of Luteibaculum oceani JCM 18817.</title>
        <authorList>
            <person name="Bowman J.P."/>
        </authorList>
    </citation>
    <scope>NUCLEOTIDE SEQUENCE [LARGE SCALE GENOMIC DNA]</scope>
    <source>
        <strain evidence="1 2">JCM 18817</strain>
    </source>
</reference>
<dbReference type="Proteomes" id="UP000321168">
    <property type="component" value="Unassembled WGS sequence"/>
</dbReference>
<keyword evidence="2" id="KW-1185">Reference proteome</keyword>
<dbReference type="InterPro" id="IPR036388">
    <property type="entry name" value="WH-like_DNA-bd_sf"/>
</dbReference>
<comment type="caution">
    <text evidence="1">The sequence shown here is derived from an EMBL/GenBank/DDBJ whole genome shotgun (WGS) entry which is preliminary data.</text>
</comment>